<evidence type="ECO:0000256" key="4">
    <source>
        <dbReference type="PROSITE-ProRule" id="PRU01091"/>
    </source>
</evidence>
<gene>
    <name evidence="6" type="ORF">I6N95_25115</name>
</gene>
<dbReference type="EMBL" id="JAEEGA010000024">
    <property type="protein sequence ID" value="MBP1044293.1"/>
    <property type="molecule type" value="Genomic_DNA"/>
</dbReference>
<dbReference type="AlphaFoldDB" id="A0A940SZC6"/>
<proteinExistence type="predicted"/>
<dbReference type="InterPro" id="IPR001867">
    <property type="entry name" value="OmpR/PhoB-type_DNA-bd"/>
</dbReference>
<name>A0A940SZC6_9ENTE</name>
<feature type="domain" description="OmpR/PhoB-type" evidence="5">
    <location>
        <begin position="149"/>
        <end position="249"/>
    </location>
</feature>
<evidence type="ECO:0000256" key="2">
    <source>
        <dbReference type="ARBA" id="ARBA00023125"/>
    </source>
</evidence>
<accession>A0A940SZC6</accession>
<evidence type="ECO:0000313" key="6">
    <source>
        <dbReference type="EMBL" id="MBP1044293.1"/>
    </source>
</evidence>
<sequence length="250" mass="29510">MRNILYNFDCLRNVIGKNANREVRIIYRIGVVYLSEKDTSKWFSPNYLFDFVEVEYDNISNKVESIDGLLLSFEELSKNEFTRDYIQEIRSYTKIPIWTISKKSEISDRLFFLKQGIVANLTYSSNQDEIDLVLFNTMKQVLKQGYSSVSKKTTTQIFLDESRRLFIFQNKHVVKLTNLEFKFLSLLHENINSVLTYEQLSNELWNDSTKKTKIRISNVAFQLRQKFIQQNLPSELLQTIRSVGYMLNVS</sequence>
<dbReference type="CDD" id="cd00383">
    <property type="entry name" value="trans_reg_C"/>
    <property type="match status" value="1"/>
</dbReference>
<dbReference type="GO" id="GO:0003677">
    <property type="term" value="F:DNA binding"/>
    <property type="evidence" value="ECO:0007669"/>
    <property type="project" value="UniProtKB-UniRule"/>
</dbReference>
<keyword evidence="3" id="KW-0804">Transcription</keyword>
<evidence type="ECO:0000313" key="7">
    <source>
        <dbReference type="Proteomes" id="UP000674938"/>
    </source>
</evidence>
<dbReference type="GO" id="GO:0006355">
    <property type="term" value="P:regulation of DNA-templated transcription"/>
    <property type="evidence" value="ECO:0007669"/>
    <property type="project" value="InterPro"/>
</dbReference>
<feature type="DNA-binding region" description="OmpR/PhoB-type" evidence="4">
    <location>
        <begin position="149"/>
        <end position="249"/>
    </location>
</feature>
<organism evidence="6 7">
    <name type="scientific">Vagococcus allomyrinae</name>
    <dbReference type="NCBI Taxonomy" id="2794353"/>
    <lineage>
        <taxon>Bacteria</taxon>
        <taxon>Bacillati</taxon>
        <taxon>Bacillota</taxon>
        <taxon>Bacilli</taxon>
        <taxon>Lactobacillales</taxon>
        <taxon>Enterococcaceae</taxon>
        <taxon>Vagococcus</taxon>
    </lineage>
</organism>
<keyword evidence="7" id="KW-1185">Reference proteome</keyword>
<dbReference type="InterPro" id="IPR016032">
    <property type="entry name" value="Sig_transdc_resp-reg_C-effctor"/>
</dbReference>
<dbReference type="PROSITE" id="PS51755">
    <property type="entry name" value="OMPR_PHOB"/>
    <property type="match status" value="1"/>
</dbReference>
<evidence type="ECO:0000256" key="3">
    <source>
        <dbReference type="ARBA" id="ARBA00023163"/>
    </source>
</evidence>
<evidence type="ECO:0000259" key="5">
    <source>
        <dbReference type="PROSITE" id="PS51755"/>
    </source>
</evidence>
<evidence type="ECO:0000256" key="1">
    <source>
        <dbReference type="ARBA" id="ARBA00023015"/>
    </source>
</evidence>
<dbReference type="Proteomes" id="UP000674938">
    <property type="component" value="Unassembled WGS sequence"/>
</dbReference>
<dbReference type="Gene3D" id="1.10.10.10">
    <property type="entry name" value="Winged helix-like DNA-binding domain superfamily/Winged helix DNA-binding domain"/>
    <property type="match status" value="1"/>
</dbReference>
<dbReference type="InterPro" id="IPR036388">
    <property type="entry name" value="WH-like_DNA-bd_sf"/>
</dbReference>
<dbReference type="GO" id="GO:0000160">
    <property type="term" value="P:phosphorelay signal transduction system"/>
    <property type="evidence" value="ECO:0007669"/>
    <property type="project" value="InterPro"/>
</dbReference>
<dbReference type="RefSeq" id="WP_209532651.1">
    <property type="nucleotide sequence ID" value="NZ_JAEEGA010000024.1"/>
</dbReference>
<dbReference type="SUPFAM" id="SSF46894">
    <property type="entry name" value="C-terminal effector domain of the bipartite response regulators"/>
    <property type="match status" value="1"/>
</dbReference>
<keyword evidence="2 4" id="KW-0238">DNA-binding</keyword>
<dbReference type="SMART" id="SM00862">
    <property type="entry name" value="Trans_reg_C"/>
    <property type="match status" value="1"/>
</dbReference>
<protein>
    <submittedName>
        <fullName evidence="6">Winged helix-turn-helix domain-containing protein</fullName>
    </submittedName>
</protein>
<comment type="caution">
    <text evidence="6">The sequence shown here is derived from an EMBL/GenBank/DDBJ whole genome shotgun (WGS) entry which is preliminary data.</text>
</comment>
<dbReference type="Pfam" id="PF00486">
    <property type="entry name" value="Trans_reg_C"/>
    <property type="match status" value="1"/>
</dbReference>
<keyword evidence="1" id="KW-0805">Transcription regulation</keyword>
<reference evidence="6" key="1">
    <citation type="submission" date="2020-12" db="EMBL/GenBank/DDBJ databases">
        <title>Vagococcus allomyrinae sp. nov. and Enterococcus lavae sp. nov., isolated from the larvae of Allomyrina dichotoma.</title>
        <authorList>
            <person name="Lee S.D."/>
        </authorList>
    </citation>
    <scope>NUCLEOTIDE SEQUENCE</scope>
    <source>
        <strain evidence="6">BWB3-3</strain>
    </source>
</reference>